<accession>A0AAJ1Q6E6</accession>
<dbReference type="PROSITE" id="PS50206">
    <property type="entry name" value="RHODANESE_3"/>
    <property type="match status" value="2"/>
</dbReference>
<dbReference type="GO" id="GO:0004792">
    <property type="term" value="F:thiosulfate-cyanide sulfurtransferase activity"/>
    <property type="evidence" value="ECO:0007669"/>
    <property type="project" value="InterPro"/>
</dbReference>
<protein>
    <recommendedName>
        <fullName evidence="3">Sulfurtransferase</fullName>
    </recommendedName>
</protein>
<dbReference type="PANTHER" id="PTHR11364:SF27">
    <property type="entry name" value="SULFURTRANSFERASE"/>
    <property type="match status" value="1"/>
</dbReference>
<dbReference type="PROSITE" id="PS00683">
    <property type="entry name" value="RHODANESE_2"/>
    <property type="match status" value="1"/>
</dbReference>
<dbReference type="Gene3D" id="3.40.250.10">
    <property type="entry name" value="Rhodanese-like domain"/>
    <property type="match status" value="2"/>
</dbReference>
<keyword evidence="1 3" id="KW-0808">Transferase</keyword>
<dbReference type="Proteomes" id="UP001229251">
    <property type="component" value="Unassembled WGS sequence"/>
</dbReference>
<evidence type="ECO:0000256" key="1">
    <source>
        <dbReference type="ARBA" id="ARBA00022679"/>
    </source>
</evidence>
<name>A0AAJ1Q6E6_9LACT</name>
<dbReference type="SUPFAM" id="SSF52821">
    <property type="entry name" value="Rhodanese/Cell cycle control phosphatase"/>
    <property type="match status" value="2"/>
</dbReference>
<evidence type="ECO:0000313" key="5">
    <source>
        <dbReference type="EMBL" id="MDK7187423.1"/>
    </source>
</evidence>
<evidence type="ECO:0000256" key="2">
    <source>
        <dbReference type="ARBA" id="ARBA00022737"/>
    </source>
</evidence>
<dbReference type="InterPro" id="IPR001307">
    <property type="entry name" value="Thiosulphate_STrfase_CS"/>
</dbReference>
<dbReference type="Pfam" id="PF00581">
    <property type="entry name" value="Rhodanese"/>
    <property type="match status" value="2"/>
</dbReference>
<dbReference type="PROSITE" id="PS00380">
    <property type="entry name" value="RHODANESE_1"/>
    <property type="match status" value="1"/>
</dbReference>
<dbReference type="SMART" id="SM00450">
    <property type="entry name" value="RHOD"/>
    <property type="match status" value="2"/>
</dbReference>
<keyword evidence="2" id="KW-0677">Repeat</keyword>
<proteinExistence type="predicted"/>
<dbReference type="AlphaFoldDB" id="A0AAJ1Q6E6"/>
<organism evidence="5 6">
    <name type="scientific">Facklamia hominis</name>
    <dbReference type="NCBI Taxonomy" id="178214"/>
    <lineage>
        <taxon>Bacteria</taxon>
        <taxon>Bacillati</taxon>
        <taxon>Bacillota</taxon>
        <taxon>Bacilli</taxon>
        <taxon>Lactobacillales</taxon>
        <taxon>Aerococcaceae</taxon>
        <taxon>Facklamia</taxon>
    </lineage>
</organism>
<evidence type="ECO:0000259" key="4">
    <source>
        <dbReference type="PROSITE" id="PS50206"/>
    </source>
</evidence>
<dbReference type="RefSeq" id="WP_006907888.1">
    <property type="nucleotide sequence ID" value="NZ_JASOOE010000009.1"/>
</dbReference>
<feature type="domain" description="Rhodanese" evidence="4">
    <location>
        <begin position="55"/>
        <end position="163"/>
    </location>
</feature>
<reference evidence="5" key="1">
    <citation type="submission" date="2023-05" db="EMBL/GenBank/DDBJ databases">
        <title>Cataloging the Phylogenetic Diversity of Human Bladder Bacteria.</title>
        <authorList>
            <person name="Du J."/>
        </authorList>
    </citation>
    <scope>NUCLEOTIDE SEQUENCE</scope>
    <source>
        <strain evidence="5">UMB1231</strain>
    </source>
</reference>
<comment type="caution">
    <text evidence="5">The sequence shown here is derived from an EMBL/GenBank/DDBJ whole genome shotgun (WGS) entry which is preliminary data.</text>
</comment>
<feature type="domain" description="Rhodanese" evidence="4">
    <location>
        <begin position="263"/>
        <end position="323"/>
    </location>
</feature>
<dbReference type="InterPro" id="IPR036873">
    <property type="entry name" value="Rhodanese-like_dom_sf"/>
</dbReference>
<sequence length="347" mass="38736">MKKIVAMLLTLIAVVGMVIPQVGVKAQEEGAKYPVVEDKQVYVTADWVKERLDENPEKVVLAEVTWGEADASPDYLKEHIPGAIHINTDKFEEGPVWNLRSPEELAKALADYGVTHDNQLILYGPDTGVDRVAYASLYTGVADVKILDGGLKQWKDAGYDLEAEEVKPSPVDDFGVEAPVHPEYLLSLDQTVDELANNDNFRLVSLRSEREWLGLESGYSYIPKAGEPKGAVWGRPGLRGSGEANISDMKDYKNEDGTNKDFDEILAMWEAEGFGADNDLSFYCGTGWRSCLPWLMMYERGLDATMFDGGWNEWQMHDDLDVQVGDPKSDDVQYVKVKDLKEGMESK</sequence>
<dbReference type="CDD" id="cd01448">
    <property type="entry name" value="TST_Repeat_1"/>
    <property type="match status" value="1"/>
</dbReference>
<evidence type="ECO:0000313" key="6">
    <source>
        <dbReference type="Proteomes" id="UP001229251"/>
    </source>
</evidence>
<dbReference type="InterPro" id="IPR001763">
    <property type="entry name" value="Rhodanese-like_dom"/>
</dbReference>
<evidence type="ECO:0000256" key="3">
    <source>
        <dbReference type="RuleBase" id="RU000507"/>
    </source>
</evidence>
<dbReference type="PANTHER" id="PTHR11364">
    <property type="entry name" value="THIOSULFATE SULFERTANSFERASE"/>
    <property type="match status" value="1"/>
</dbReference>
<dbReference type="EMBL" id="JASOOE010000009">
    <property type="protein sequence ID" value="MDK7187423.1"/>
    <property type="molecule type" value="Genomic_DNA"/>
</dbReference>
<gene>
    <name evidence="5" type="ORF">QP433_05465</name>
</gene>
<dbReference type="InterPro" id="IPR045078">
    <property type="entry name" value="TST/MPST-like"/>
</dbReference>